<evidence type="ECO:0000313" key="1">
    <source>
        <dbReference type="EMBL" id="CAD8077697.1"/>
    </source>
</evidence>
<protein>
    <submittedName>
        <fullName evidence="1">Uncharacterized protein</fullName>
    </submittedName>
</protein>
<dbReference type="Proteomes" id="UP000692954">
    <property type="component" value="Unassembled WGS sequence"/>
</dbReference>
<evidence type="ECO:0000313" key="2">
    <source>
        <dbReference type="Proteomes" id="UP000692954"/>
    </source>
</evidence>
<reference evidence="1" key="1">
    <citation type="submission" date="2021-01" db="EMBL/GenBank/DDBJ databases">
        <authorList>
            <consortium name="Genoscope - CEA"/>
            <person name="William W."/>
        </authorList>
    </citation>
    <scope>NUCLEOTIDE SEQUENCE</scope>
</reference>
<sequence length="73" mass="8688">MLKCLSRKLEITNSPQIYRLSKGRYKEEELIDVGGYSQIWKCEGFAIKRMLINSQEIYLMARQEINMMVQLQE</sequence>
<organism evidence="1 2">
    <name type="scientific">Paramecium sonneborni</name>
    <dbReference type="NCBI Taxonomy" id="65129"/>
    <lineage>
        <taxon>Eukaryota</taxon>
        <taxon>Sar</taxon>
        <taxon>Alveolata</taxon>
        <taxon>Ciliophora</taxon>
        <taxon>Intramacronucleata</taxon>
        <taxon>Oligohymenophorea</taxon>
        <taxon>Peniculida</taxon>
        <taxon>Parameciidae</taxon>
        <taxon>Paramecium</taxon>
    </lineage>
</organism>
<accession>A0A8S1MBR9</accession>
<keyword evidence="2" id="KW-1185">Reference proteome</keyword>
<name>A0A8S1MBR9_9CILI</name>
<proteinExistence type="predicted"/>
<comment type="caution">
    <text evidence="1">The sequence shown here is derived from an EMBL/GenBank/DDBJ whole genome shotgun (WGS) entry which is preliminary data.</text>
</comment>
<dbReference type="EMBL" id="CAJJDN010000036">
    <property type="protein sequence ID" value="CAD8077697.1"/>
    <property type="molecule type" value="Genomic_DNA"/>
</dbReference>
<dbReference type="OrthoDB" id="248923at2759"/>
<dbReference type="AlphaFoldDB" id="A0A8S1MBR9"/>
<gene>
    <name evidence="1" type="ORF">PSON_ATCC_30995.1.T0360261</name>
</gene>